<feature type="domain" description="G-protein coupled receptors family 1 profile" evidence="10">
    <location>
        <begin position="31"/>
        <end position="260"/>
    </location>
</feature>
<evidence type="ECO:0000256" key="6">
    <source>
        <dbReference type="ARBA" id="ARBA00023170"/>
    </source>
</evidence>
<proteinExistence type="inferred from homology"/>
<keyword evidence="5 9" id="KW-0472">Membrane</keyword>
<dbReference type="Proteomes" id="UP000694906">
    <property type="component" value="Unplaced"/>
</dbReference>
<dbReference type="PROSITE" id="PS00237">
    <property type="entry name" value="G_PROTEIN_RECEP_F1_1"/>
    <property type="match status" value="1"/>
</dbReference>
<comment type="subcellular location">
    <subcellularLocation>
        <location evidence="1">Membrane</location>
        <topology evidence="1">Multi-pass membrane protein</topology>
    </subcellularLocation>
</comment>
<dbReference type="PRINTS" id="PR02108">
    <property type="entry name" value="MRGPCRFAMILY"/>
</dbReference>
<feature type="transmembrane region" description="Helical" evidence="9">
    <location>
        <begin position="171"/>
        <end position="192"/>
    </location>
</feature>
<dbReference type="GO" id="GO:0004930">
    <property type="term" value="F:G protein-coupled receptor activity"/>
    <property type="evidence" value="ECO:0007669"/>
    <property type="project" value="UniProtKB-KW"/>
</dbReference>
<organism evidence="11 12">
    <name type="scientific">Heterocephalus glaber</name>
    <name type="common">Naked mole rat</name>
    <dbReference type="NCBI Taxonomy" id="10181"/>
    <lineage>
        <taxon>Eukaryota</taxon>
        <taxon>Metazoa</taxon>
        <taxon>Chordata</taxon>
        <taxon>Craniata</taxon>
        <taxon>Vertebrata</taxon>
        <taxon>Euteleostomi</taxon>
        <taxon>Mammalia</taxon>
        <taxon>Eutheria</taxon>
        <taxon>Euarchontoglires</taxon>
        <taxon>Glires</taxon>
        <taxon>Rodentia</taxon>
        <taxon>Hystricomorpha</taxon>
        <taxon>Bathyergidae</taxon>
        <taxon>Heterocephalus</taxon>
    </lineage>
</organism>
<evidence type="ECO:0000256" key="1">
    <source>
        <dbReference type="ARBA" id="ARBA00004141"/>
    </source>
</evidence>
<evidence type="ECO:0000256" key="2">
    <source>
        <dbReference type="ARBA" id="ARBA00022692"/>
    </source>
</evidence>
<gene>
    <name evidence="12" type="primary">LOC101712050</name>
</gene>
<keyword evidence="7 8" id="KW-0807">Transducer</keyword>
<feature type="transmembrane region" description="Helical" evidence="9">
    <location>
        <begin position="238"/>
        <end position="263"/>
    </location>
</feature>
<dbReference type="GeneID" id="101712050"/>
<keyword evidence="2 8" id="KW-0812">Transmembrane</keyword>
<protein>
    <submittedName>
        <fullName evidence="12">Mas-related G-protein coupled receptor member X2-like</fullName>
    </submittedName>
</protein>
<dbReference type="RefSeq" id="XP_012930005.1">
    <property type="nucleotide sequence ID" value="XM_013074551.1"/>
</dbReference>
<evidence type="ECO:0000256" key="8">
    <source>
        <dbReference type="RuleBase" id="RU000688"/>
    </source>
</evidence>
<dbReference type="InterPro" id="IPR000276">
    <property type="entry name" value="GPCR_Rhodpsn"/>
</dbReference>
<dbReference type="InterPro" id="IPR026234">
    <property type="entry name" value="MRGPCRFAMILY"/>
</dbReference>
<name>A0AAX6QWF7_HETGA</name>
<feature type="transmembrane region" description="Helical" evidence="9">
    <location>
        <begin position="88"/>
        <end position="109"/>
    </location>
</feature>
<feature type="transmembrane region" description="Helical" evidence="9">
    <location>
        <begin position="130"/>
        <end position="151"/>
    </location>
</feature>
<evidence type="ECO:0000313" key="11">
    <source>
        <dbReference type="Proteomes" id="UP000694906"/>
    </source>
</evidence>
<evidence type="ECO:0000256" key="3">
    <source>
        <dbReference type="ARBA" id="ARBA00022989"/>
    </source>
</evidence>
<dbReference type="PRINTS" id="PR00237">
    <property type="entry name" value="GPCRRHODOPSN"/>
</dbReference>
<evidence type="ECO:0000256" key="7">
    <source>
        <dbReference type="ARBA" id="ARBA00023224"/>
    </source>
</evidence>
<evidence type="ECO:0000256" key="5">
    <source>
        <dbReference type="ARBA" id="ARBA00023136"/>
    </source>
</evidence>
<dbReference type="FunFam" id="1.20.1070.10:FF:000140">
    <property type="entry name" value="Mas-related G-protein coupled receptor member X2"/>
    <property type="match status" value="1"/>
</dbReference>
<keyword evidence="6 8" id="KW-0675">Receptor</keyword>
<evidence type="ECO:0000313" key="12">
    <source>
        <dbReference type="RefSeq" id="XP_012930005.1"/>
    </source>
</evidence>
<dbReference type="Pfam" id="PF00001">
    <property type="entry name" value="7tm_1"/>
    <property type="match status" value="1"/>
</dbReference>
<evidence type="ECO:0000259" key="10">
    <source>
        <dbReference type="PROSITE" id="PS50262"/>
    </source>
</evidence>
<accession>A0AAX6QWF7</accession>
<dbReference type="GO" id="GO:0005886">
    <property type="term" value="C:plasma membrane"/>
    <property type="evidence" value="ECO:0007669"/>
    <property type="project" value="TreeGrafter"/>
</dbReference>
<dbReference type="SUPFAM" id="SSF81321">
    <property type="entry name" value="Family A G protein-coupled receptor-like"/>
    <property type="match status" value="1"/>
</dbReference>
<keyword evidence="11" id="KW-1185">Reference proteome</keyword>
<feature type="transmembrane region" description="Helical" evidence="9">
    <location>
        <begin position="204"/>
        <end position="232"/>
    </location>
</feature>
<reference evidence="12" key="1">
    <citation type="submission" date="2025-08" db="UniProtKB">
        <authorList>
            <consortium name="RefSeq"/>
        </authorList>
    </citation>
    <scope>IDENTIFICATION</scope>
</reference>
<evidence type="ECO:0000256" key="4">
    <source>
        <dbReference type="ARBA" id="ARBA00023040"/>
    </source>
</evidence>
<dbReference type="InterPro" id="IPR017452">
    <property type="entry name" value="GPCR_Rhodpsn_7TM"/>
</dbReference>
<dbReference type="AlphaFoldDB" id="A0AAX6QWF7"/>
<keyword evidence="4 8" id="KW-0297">G-protein coupled receptor</keyword>
<feature type="transmembrane region" description="Helical" evidence="9">
    <location>
        <begin position="51"/>
        <end position="76"/>
    </location>
</feature>
<dbReference type="Gene3D" id="1.20.1070.10">
    <property type="entry name" value="Rhodopsin 7-helix transmembrane proteins"/>
    <property type="match status" value="1"/>
</dbReference>
<dbReference type="PROSITE" id="PS50262">
    <property type="entry name" value="G_PROTEIN_RECEP_F1_2"/>
    <property type="match status" value="1"/>
</dbReference>
<dbReference type="KEGG" id="hgl:101712050"/>
<evidence type="ECO:0000256" key="9">
    <source>
        <dbReference type="SAM" id="Phobius"/>
    </source>
</evidence>
<comment type="similarity">
    <text evidence="8">Belongs to the G-protein coupled receptor 1 family.</text>
</comment>
<dbReference type="PANTHER" id="PTHR11334">
    <property type="entry name" value="MAS-RELATED G-PROTEIN COUPLED RECEPTOR"/>
    <property type="match status" value="1"/>
</dbReference>
<dbReference type="PANTHER" id="PTHR11334:SF34">
    <property type="entry name" value="MAS-RELATED G-PROTEIN COUPLED RECEPTOR MEMBER X3"/>
    <property type="match status" value="1"/>
</dbReference>
<sequence length="316" mass="35493">MDGSVLDFPFDMTMLILTWLNIIFSLVGLVGNAVVLWLLGFCMHRNVVSVYILNLAGADFLFLGCHITGCVNDLIYAFNFTSLAIYKFLFPVIMCSYITGLSMLSAISAERCLSVLWPIWHRLHRPRHMSAVICALLWALSLLLSILAYVYCYLSLRFSCYPCPTMSFITAAWLLFLFVVLCGSSLALLVRMLCGSTRLQLTRLYVTIGLTVLVFLLCGLPAGILVSLLSWFTNTRDYFYYALIAVFMSGINSSINPFIYFFVGSFKQNQHQWQQGKSLKLILKKALESITEVDKSSVKMSGFPPFSVSVSTNVHS</sequence>
<keyword evidence="3 9" id="KW-1133">Transmembrane helix</keyword>
<feature type="transmembrane region" description="Helical" evidence="9">
    <location>
        <begin position="12"/>
        <end position="39"/>
    </location>
</feature>